<dbReference type="InterPro" id="IPR052901">
    <property type="entry name" value="Bact_TGase-like"/>
</dbReference>
<keyword evidence="1" id="KW-0472">Membrane</keyword>
<evidence type="ECO:0000313" key="4">
    <source>
        <dbReference type="Proteomes" id="UP000267464"/>
    </source>
</evidence>
<feature type="domain" description="Transglutaminase-like" evidence="2">
    <location>
        <begin position="406"/>
        <end position="477"/>
    </location>
</feature>
<accession>A0A3N7HP98</accession>
<proteinExistence type="predicted"/>
<organism evidence="3 4">
    <name type="scientific">Piscinibacter terrae</name>
    <dbReference type="NCBI Taxonomy" id="2496871"/>
    <lineage>
        <taxon>Bacteria</taxon>
        <taxon>Pseudomonadati</taxon>
        <taxon>Pseudomonadota</taxon>
        <taxon>Betaproteobacteria</taxon>
        <taxon>Burkholderiales</taxon>
        <taxon>Sphaerotilaceae</taxon>
        <taxon>Piscinibacter</taxon>
    </lineage>
</organism>
<feature type="transmembrane region" description="Helical" evidence="1">
    <location>
        <begin position="125"/>
        <end position="146"/>
    </location>
</feature>
<dbReference type="EMBL" id="QUSW01000004">
    <property type="protein sequence ID" value="RQP23960.1"/>
    <property type="molecule type" value="Genomic_DNA"/>
</dbReference>
<dbReference type="Pfam" id="PF11992">
    <property type="entry name" value="TgpA_N"/>
    <property type="match status" value="1"/>
</dbReference>
<reference evidence="3 4" key="2">
    <citation type="submission" date="2018-12" db="EMBL/GenBank/DDBJ databases">
        <title>Rhizobacter gummiphilus sp. nov., a rubber-degrading bacterium isolated from the soil of a botanical garden in Japan.</title>
        <authorList>
            <person name="Shunsuke S.S."/>
        </authorList>
    </citation>
    <scope>NUCLEOTIDE SEQUENCE [LARGE SCALE GENOMIC DNA]</scope>
    <source>
        <strain evidence="3 4">S-16</strain>
    </source>
</reference>
<gene>
    <name evidence="3" type="ORF">DZC73_17195</name>
</gene>
<dbReference type="Proteomes" id="UP000267464">
    <property type="component" value="Unassembled WGS sequence"/>
</dbReference>
<name>A0A3N7HP98_9BURK</name>
<dbReference type="PANTHER" id="PTHR42736">
    <property type="entry name" value="PROTEIN-GLUTAMINE GAMMA-GLUTAMYLTRANSFERASE"/>
    <property type="match status" value="1"/>
</dbReference>
<dbReference type="PANTHER" id="PTHR42736:SF1">
    <property type="entry name" value="PROTEIN-GLUTAMINE GAMMA-GLUTAMYLTRANSFERASE"/>
    <property type="match status" value="1"/>
</dbReference>
<evidence type="ECO:0000259" key="2">
    <source>
        <dbReference type="SMART" id="SM00460"/>
    </source>
</evidence>
<feature type="transmembrane region" description="Helical" evidence="1">
    <location>
        <begin position="55"/>
        <end position="72"/>
    </location>
</feature>
<evidence type="ECO:0000256" key="1">
    <source>
        <dbReference type="SAM" id="Phobius"/>
    </source>
</evidence>
<keyword evidence="1" id="KW-1133">Transmembrane helix</keyword>
<dbReference type="InterPro" id="IPR002931">
    <property type="entry name" value="Transglutaminase-like"/>
</dbReference>
<dbReference type="SUPFAM" id="SSF54001">
    <property type="entry name" value="Cysteine proteinases"/>
    <property type="match status" value="1"/>
</dbReference>
<dbReference type="OrthoDB" id="9804872at2"/>
<feature type="transmembrane region" description="Helical" evidence="1">
    <location>
        <begin position="158"/>
        <end position="177"/>
    </location>
</feature>
<dbReference type="InterPro" id="IPR021878">
    <property type="entry name" value="TgpA_N"/>
</dbReference>
<keyword evidence="4" id="KW-1185">Reference proteome</keyword>
<evidence type="ECO:0000313" key="3">
    <source>
        <dbReference type="EMBL" id="RQP23960.1"/>
    </source>
</evidence>
<dbReference type="Pfam" id="PF01841">
    <property type="entry name" value="Transglut_core"/>
    <property type="match status" value="1"/>
</dbReference>
<keyword evidence="1" id="KW-0812">Transmembrane</keyword>
<dbReference type="AlphaFoldDB" id="A0A3N7HP98"/>
<feature type="transmembrane region" description="Helical" evidence="1">
    <location>
        <begin position="552"/>
        <end position="573"/>
    </location>
</feature>
<comment type="caution">
    <text evidence="3">The sequence shown here is derived from an EMBL/GenBank/DDBJ whole genome shotgun (WGS) entry which is preliminary data.</text>
</comment>
<protein>
    <submittedName>
        <fullName evidence="3">DUF3488 domain-containing protein</fullName>
    </submittedName>
</protein>
<dbReference type="Gene3D" id="3.10.620.30">
    <property type="match status" value="1"/>
</dbReference>
<dbReference type="InterPro" id="IPR038765">
    <property type="entry name" value="Papain-like_cys_pep_sf"/>
</dbReference>
<sequence length="662" mass="74026">MPREARDTLFLLAVIAWTVMPHLSHLPLWCTALTALVLAWRTQLALANAPLPGKWWLAVLLVVSGSLTLWTFRSLLGKEPGVTMAVVLMALKTLELRARRDAFVVFFLGFFIVLTHFLYSQTLLVAAATLVSVWGLLTALVLAHMPVGQPALAHAGRLALRTALFGAPIMALLFVLFPRIGPLWGVPADGAPTTGLSNTMRMGSVAEIAQDDSVAMRVRFLGRVPAPETMYFRGPVLTAFDGREWRPLPLQRATQRFDLRVRGEPIRYEITLEPQRLSLLPLLDAAAQPPAVEGYRVFARDDLHWETDKPVFERLRFEAVSHVDFRHGLTASPAMLRDSLELPPGHSPRTIEWARQFHSSPKLANADARTLAFAVMQHIRTGGYSYTLAPGSYGDIDPNAATDEFWLDRKLGFCEHFASAFVIIMRAMGVPARVVTGYQGTDPLPIDGYYVVRQSYAHAWAEYWVEGTGWMRADPTAAVAPDRVLRSRNLVRAPGLVAGAIGTVNPALLAQMRDAWEAVNNRWNQWVLNYSRGQQLDLLKNLGFSSPSWEDLSLLLIAALSSMALAGALWAWWDRHRVDPWVRQMDRIRHALRSLNVEAAPHEPPRTLALHVKQQLGDAAHALVDLLHALDRQRYGREAVRRPDTSLTRRFVSTARTLRRSR</sequence>
<feature type="transmembrane region" description="Helical" evidence="1">
    <location>
        <begin position="102"/>
        <end position="119"/>
    </location>
</feature>
<reference evidence="3 4" key="1">
    <citation type="submission" date="2018-08" db="EMBL/GenBank/DDBJ databases">
        <authorList>
            <person name="Khan S.A."/>
            <person name="Jeon C.O."/>
            <person name="Chun B.H."/>
            <person name="Jeong S.E."/>
        </authorList>
    </citation>
    <scope>NUCLEOTIDE SEQUENCE [LARGE SCALE GENOMIC DNA]</scope>
    <source>
        <strain evidence="3 4">S-16</strain>
    </source>
</reference>
<dbReference type="SMART" id="SM00460">
    <property type="entry name" value="TGc"/>
    <property type="match status" value="1"/>
</dbReference>